<dbReference type="Proteomes" id="UP000002484">
    <property type="component" value="Chromosome"/>
</dbReference>
<organism evidence="1 2">
    <name type="scientific">Pseudofrankia inefficax (strain DSM 45817 / CECT 9037 / DDB 130130 / EuI1c)</name>
    <name type="common">Frankia inefficax</name>
    <dbReference type="NCBI Taxonomy" id="298654"/>
    <lineage>
        <taxon>Bacteria</taxon>
        <taxon>Bacillati</taxon>
        <taxon>Actinomycetota</taxon>
        <taxon>Actinomycetes</taxon>
        <taxon>Frankiales</taxon>
        <taxon>Frankiaceae</taxon>
        <taxon>Pseudofrankia</taxon>
    </lineage>
</organism>
<evidence type="ECO:0008006" key="3">
    <source>
        <dbReference type="Google" id="ProtNLM"/>
    </source>
</evidence>
<dbReference type="STRING" id="298654.FraEuI1c_2210"/>
<gene>
    <name evidence="1" type="ordered locus">FraEuI1c_2210</name>
</gene>
<dbReference type="RefSeq" id="WP_013423368.1">
    <property type="nucleotide sequence ID" value="NC_014666.1"/>
</dbReference>
<proteinExistence type="predicted"/>
<dbReference type="InterPro" id="IPR032710">
    <property type="entry name" value="NTF2-like_dom_sf"/>
</dbReference>
<dbReference type="Pfam" id="PF07366">
    <property type="entry name" value="SnoaL"/>
    <property type="match status" value="1"/>
</dbReference>
<name>E3IXU0_PSEI1</name>
<dbReference type="SUPFAM" id="SSF54427">
    <property type="entry name" value="NTF2-like"/>
    <property type="match status" value="1"/>
</dbReference>
<dbReference type="Gene3D" id="3.10.450.50">
    <property type="match status" value="1"/>
</dbReference>
<dbReference type="PANTHER" id="PTHR31723:SF10">
    <property type="entry name" value="PATHOGEN-RELATED PROTEIN"/>
    <property type="match status" value="1"/>
</dbReference>
<evidence type="ECO:0000313" key="2">
    <source>
        <dbReference type="Proteomes" id="UP000002484"/>
    </source>
</evidence>
<dbReference type="OrthoDB" id="448312at2"/>
<dbReference type="InterPro" id="IPR053218">
    <property type="entry name" value="Pathogen-related_defense"/>
</dbReference>
<evidence type="ECO:0000313" key="1">
    <source>
        <dbReference type="EMBL" id="ADP80249.1"/>
    </source>
</evidence>
<dbReference type="GO" id="GO:0030638">
    <property type="term" value="P:polyketide metabolic process"/>
    <property type="evidence" value="ECO:0007669"/>
    <property type="project" value="InterPro"/>
</dbReference>
<protein>
    <recommendedName>
        <fullName evidence="3">SnoaL-like polyketide cyclase</fullName>
    </recommendedName>
</protein>
<reference evidence="1 2" key="1">
    <citation type="submission" date="2010-10" db="EMBL/GenBank/DDBJ databases">
        <title>Complete sequence of Frankia sp. EuI1c.</title>
        <authorList>
            <consortium name="US DOE Joint Genome Institute"/>
            <person name="Lucas S."/>
            <person name="Copeland A."/>
            <person name="Lapidus A."/>
            <person name="Cheng J.-F."/>
            <person name="Bruce D."/>
            <person name="Goodwin L."/>
            <person name="Pitluck S."/>
            <person name="Chertkov O."/>
            <person name="Detter J.C."/>
            <person name="Han C."/>
            <person name="Tapia R."/>
            <person name="Land M."/>
            <person name="Hauser L."/>
            <person name="Jeffries C."/>
            <person name="Kyrpides N."/>
            <person name="Ivanova N."/>
            <person name="Mikhailova N."/>
            <person name="Beauchemin N."/>
            <person name="Sen A."/>
            <person name="Sur S.A."/>
            <person name="Gtari M."/>
            <person name="Wall L."/>
            <person name="Tisa L."/>
            <person name="Woyke T."/>
        </authorList>
    </citation>
    <scope>NUCLEOTIDE SEQUENCE [LARGE SCALE GENOMIC DNA]</scope>
    <source>
        <strain evidence="2">DSM 45817 / CECT 9037 / EuI1c</strain>
    </source>
</reference>
<dbReference type="AlphaFoldDB" id="E3IXU0"/>
<dbReference type="InterPro" id="IPR009959">
    <property type="entry name" value="Cyclase_SnoaL-like"/>
</dbReference>
<accession>E3IXU0</accession>
<dbReference type="KEGG" id="fri:FraEuI1c_2210"/>
<dbReference type="EMBL" id="CP002299">
    <property type="protein sequence ID" value="ADP80249.1"/>
    <property type="molecule type" value="Genomic_DNA"/>
</dbReference>
<sequence>MSKDGLASEPPHVRGREAVIADSAGVVWRDGAPPDYHLSHQTMPSERTVHHPAGSLADIVERVVQVFEMELSHKKDPAQWVSMVTDQLRVSVNGGPAVGSAELAERGSYNVLIGESPYYSASSETFESSHEIFHNAFPGGFFWEVLEVYSPPPTIAFKWRHWGTFSGPYRGMNPTGERIEMFGVTVARVSDDLRIVEVHNYYDNSDFLRQLACGHGS</sequence>
<dbReference type="PANTHER" id="PTHR31723">
    <property type="entry name" value="PATHOGENESIS-RELATED FAMILY PROTEIN"/>
    <property type="match status" value="1"/>
</dbReference>
<dbReference type="InParanoid" id="E3IXU0"/>
<keyword evidence="2" id="KW-1185">Reference proteome</keyword>
<dbReference type="eggNOG" id="COG5485">
    <property type="taxonomic scope" value="Bacteria"/>
</dbReference>
<dbReference type="HOGENOM" id="CLU_066755_1_0_11"/>